<keyword evidence="1" id="KW-0413">Isomerase</keyword>
<sequence>MSPVIRELRDRKINFKLITSGQNEILFDEFIDYLGPVKPDISFGYKSNKSSMIYFVLWAVRTFFAGLVSLRKEFTGINKENVYFVVHGDTISSLIGALMASFYGLKIVHVESGLRSYNFFEPFPEEISRFIISRLANINFCPNSWCVGNLKSAKGIKINTSQNTLIDIFMAAMKDIKKTHLSIKLPKKYFVLVVHRQEHVIFSREKTKEIFWHVLKNEDNLACVLIMHKLTSDFLNSFGVDTKLLVRRGVIPVPRLSYFRFMKVIAGAQYFITDGGSNQEEAFYLGKPCLLLRKRTERIEGLGGNVVLSKLNKQTISKFQKNYKKYQRHRVRSKISPAKIIVDYLRI</sequence>
<feature type="domain" description="UDP-N-acetylglucosamine 2-epimerase" evidence="3">
    <location>
        <begin position="83"/>
        <end position="324"/>
    </location>
</feature>
<dbReference type="InterPro" id="IPR003331">
    <property type="entry name" value="UDP_GlcNAc_Epimerase_2_dom"/>
</dbReference>
<evidence type="ECO:0000256" key="2">
    <source>
        <dbReference type="SAM" id="Phobius"/>
    </source>
</evidence>
<comment type="similarity">
    <text evidence="1">Belongs to the UDP-N-acetylglucosamine 2-epimerase family.</text>
</comment>
<accession>A0A0G1DHN7</accession>
<dbReference type="PANTHER" id="PTHR43174">
    <property type="entry name" value="UDP-N-ACETYLGLUCOSAMINE 2-EPIMERASE"/>
    <property type="match status" value="1"/>
</dbReference>
<evidence type="ECO:0000313" key="5">
    <source>
        <dbReference type="Proteomes" id="UP000034090"/>
    </source>
</evidence>
<feature type="transmembrane region" description="Helical" evidence="2">
    <location>
        <begin position="82"/>
        <end position="105"/>
    </location>
</feature>
<keyword evidence="2" id="KW-1133">Transmembrane helix</keyword>
<feature type="transmembrane region" description="Helical" evidence="2">
    <location>
        <begin position="52"/>
        <end position="70"/>
    </location>
</feature>
<reference evidence="4 5" key="1">
    <citation type="journal article" date="2015" name="Nature">
        <title>rRNA introns, odd ribosomes, and small enigmatic genomes across a large radiation of phyla.</title>
        <authorList>
            <person name="Brown C.T."/>
            <person name="Hug L.A."/>
            <person name="Thomas B.C."/>
            <person name="Sharon I."/>
            <person name="Castelle C.J."/>
            <person name="Singh A."/>
            <person name="Wilkins M.J."/>
            <person name="Williams K.H."/>
            <person name="Banfield J.F."/>
        </authorList>
    </citation>
    <scope>NUCLEOTIDE SEQUENCE [LARGE SCALE GENOMIC DNA]</scope>
</reference>
<keyword evidence="2" id="KW-0812">Transmembrane</keyword>
<dbReference type="SUPFAM" id="SSF53756">
    <property type="entry name" value="UDP-Glycosyltransferase/glycogen phosphorylase"/>
    <property type="match status" value="1"/>
</dbReference>
<dbReference type="Pfam" id="PF02350">
    <property type="entry name" value="Epimerase_2"/>
    <property type="match status" value="1"/>
</dbReference>
<dbReference type="STRING" id="1618578.UV74_C0013G0321"/>
<evidence type="ECO:0000313" key="4">
    <source>
        <dbReference type="EMBL" id="KKS97199.1"/>
    </source>
</evidence>
<dbReference type="PANTHER" id="PTHR43174:SF1">
    <property type="entry name" value="UDP-N-ACETYLGLUCOSAMINE 2-EPIMERASE"/>
    <property type="match status" value="1"/>
</dbReference>
<comment type="caution">
    <text evidence="4">The sequence shown here is derived from an EMBL/GenBank/DDBJ whole genome shotgun (WGS) entry which is preliminary data.</text>
</comment>
<gene>
    <name evidence="4" type="ORF">UV74_C0013G0321</name>
</gene>
<evidence type="ECO:0000256" key="1">
    <source>
        <dbReference type="RuleBase" id="RU003513"/>
    </source>
</evidence>
<proteinExistence type="inferred from homology"/>
<protein>
    <submittedName>
        <fullName evidence="4">UDP-N-acetylglucosamine 2-epimerase</fullName>
    </submittedName>
</protein>
<evidence type="ECO:0000259" key="3">
    <source>
        <dbReference type="Pfam" id="PF02350"/>
    </source>
</evidence>
<name>A0A0G1DHN7_9BACT</name>
<dbReference type="EMBL" id="LCFQ01000013">
    <property type="protein sequence ID" value="KKS97199.1"/>
    <property type="molecule type" value="Genomic_DNA"/>
</dbReference>
<keyword evidence="2" id="KW-0472">Membrane</keyword>
<dbReference type="GO" id="GO:0016853">
    <property type="term" value="F:isomerase activity"/>
    <property type="evidence" value="ECO:0007669"/>
    <property type="project" value="UniProtKB-KW"/>
</dbReference>
<organism evidence="4 5">
    <name type="scientific">Candidatus Woesebacteria bacterium GW2011_GWB1_43_14</name>
    <dbReference type="NCBI Taxonomy" id="1618578"/>
    <lineage>
        <taxon>Bacteria</taxon>
        <taxon>Candidatus Woeseibacteriota</taxon>
    </lineage>
</organism>
<dbReference type="AlphaFoldDB" id="A0A0G1DHN7"/>
<dbReference type="InterPro" id="IPR029767">
    <property type="entry name" value="WecB-like"/>
</dbReference>
<dbReference type="Proteomes" id="UP000034090">
    <property type="component" value="Unassembled WGS sequence"/>
</dbReference>
<dbReference type="Gene3D" id="3.40.50.2000">
    <property type="entry name" value="Glycogen Phosphorylase B"/>
    <property type="match status" value="2"/>
</dbReference>
<dbReference type="PATRIC" id="fig|1618578.3.peg.672"/>